<reference evidence="3 4" key="1">
    <citation type="submission" date="2022-03" db="EMBL/GenBank/DDBJ databases">
        <title>Genomic Encyclopedia of Type Strains, Phase III (KMG-III): the genomes of soil and plant-associated and newly described type strains.</title>
        <authorList>
            <person name="Whitman W."/>
        </authorList>
    </citation>
    <scope>NUCLEOTIDE SEQUENCE [LARGE SCALE GENOMIC DNA]</scope>
    <source>
        <strain evidence="3 4">BSker1</strain>
    </source>
</reference>
<dbReference type="Pfam" id="PF03872">
    <property type="entry name" value="RseA_N"/>
    <property type="match status" value="1"/>
</dbReference>
<dbReference type="EMBL" id="JALJYF010000001">
    <property type="protein sequence ID" value="MCP1727227.1"/>
    <property type="molecule type" value="Genomic_DNA"/>
</dbReference>
<keyword evidence="1" id="KW-1133">Transmembrane helix</keyword>
<evidence type="ECO:0000256" key="1">
    <source>
        <dbReference type="SAM" id="Phobius"/>
    </source>
</evidence>
<proteinExistence type="predicted"/>
<feature type="transmembrane region" description="Helical" evidence="1">
    <location>
        <begin position="97"/>
        <end position="117"/>
    </location>
</feature>
<organism evidence="3 4">
    <name type="scientific">Natronospira proteinivora</name>
    <dbReference type="NCBI Taxonomy" id="1807133"/>
    <lineage>
        <taxon>Bacteria</taxon>
        <taxon>Pseudomonadati</taxon>
        <taxon>Pseudomonadota</taxon>
        <taxon>Gammaproteobacteria</taxon>
        <taxon>Natronospirales</taxon>
        <taxon>Natronospiraceae</taxon>
        <taxon>Natronospira</taxon>
    </lineage>
</organism>
<protein>
    <submittedName>
        <fullName evidence="3">Anti-sigma factor RsiW</fullName>
    </submittedName>
</protein>
<gene>
    <name evidence="3" type="ORF">J2T60_001192</name>
</gene>
<evidence type="ECO:0000313" key="4">
    <source>
        <dbReference type="Proteomes" id="UP001523550"/>
    </source>
</evidence>
<keyword evidence="1" id="KW-0812">Transmembrane</keyword>
<dbReference type="InterPro" id="IPR005572">
    <property type="entry name" value="Anti-sigma_E_RseA_N"/>
</dbReference>
<feature type="domain" description="Anti sigma-E protein RseA N-terminal" evidence="2">
    <location>
        <begin position="15"/>
        <end position="78"/>
    </location>
</feature>
<accession>A0ABT1G846</accession>
<keyword evidence="1" id="KW-0472">Membrane</keyword>
<evidence type="ECO:0000313" key="3">
    <source>
        <dbReference type="EMBL" id="MCP1727227.1"/>
    </source>
</evidence>
<keyword evidence="4" id="KW-1185">Reference proteome</keyword>
<comment type="caution">
    <text evidence="3">The sequence shown here is derived from an EMBL/GenBank/DDBJ whole genome shotgun (WGS) entry which is preliminary data.</text>
</comment>
<dbReference type="RefSeq" id="WP_253446802.1">
    <property type="nucleotide sequence ID" value="NZ_JALJYF010000001.1"/>
</dbReference>
<name>A0ABT1G846_9GAMM</name>
<evidence type="ECO:0000259" key="2">
    <source>
        <dbReference type="Pfam" id="PF03872"/>
    </source>
</evidence>
<dbReference type="PANTHER" id="PTHR37461:SF1">
    <property type="entry name" value="ANTI-SIGMA-K FACTOR RSKA"/>
    <property type="match status" value="1"/>
</dbReference>
<dbReference type="InterPro" id="IPR051474">
    <property type="entry name" value="Anti-sigma-K/W_factor"/>
</dbReference>
<sequence>MTYDGEQEGQIDIRTLSAYLDDELDAEERHQIEQLLRQSPDAQARLEAYRLQEETLRTELSGVLEEAVPDRLLETVDESKPDSAARETVVGRPWRRFFSVAAAASVGLVVSAVAGWVTHGIVVERQAEQLALQMFLHEAVSSYSILAREDSPWAGSGLEESLGSFGERLKSERELDIFVPDLEEEGFSFVGARELPAARGHSGQLIYEGEDKGRVVLHFTYVDSPGRHGVSRATSGPRGADGSYVEQDDVPIYYWSSGSGSASYALLGGLDKEQITSLGETLLGQFE</sequence>
<dbReference type="PANTHER" id="PTHR37461">
    <property type="entry name" value="ANTI-SIGMA-K FACTOR RSKA"/>
    <property type="match status" value="1"/>
</dbReference>
<dbReference type="Proteomes" id="UP001523550">
    <property type="component" value="Unassembled WGS sequence"/>
</dbReference>